<feature type="domain" description="Cation/H+ exchanger transmembrane" evidence="11">
    <location>
        <begin position="343"/>
        <end position="714"/>
    </location>
</feature>
<dbReference type="GO" id="GO:0016491">
    <property type="term" value="F:oxidoreductase activity"/>
    <property type="evidence" value="ECO:0007669"/>
    <property type="project" value="UniProtKB-KW"/>
</dbReference>
<dbReference type="Pfam" id="PF00999">
    <property type="entry name" value="Na_H_Exchanger"/>
    <property type="match status" value="1"/>
</dbReference>
<feature type="transmembrane region" description="Helical" evidence="10">
    <location>
        <begin position="297"/>
        <end position="314"/>
    </location>
</feature>
<dbReference type="GO" id="GO:0005886">
    <property type="term" value="C:plasma membrane"/>
    <property type="evidence" value="ECO:0007669"/>
    <property type="project" value="UniProtKB-SubCell"/>
</dbReference>
<evidence type="ECO:0000313" key="13">
    <source>
        <dbReference type="Proteomes" id="UP000246464"/>
    </source>
</evidence>
<feature type="transmembrane region" description="Helical" evidence="10">
    <location>
        <begin position="701"/>
        <end position="721"/>
    </location>
</feature>
<evidence type="ECO:0000256" key="1">
    <source>
        <dbReference type="ARBA" id="ARBA00004651"/>
    </source>
</evidence>
<comment type="subcellular location">
    <subcellularLocation>
        <location evidence="1">Cell membrane</location>
        <topology evidence="1">Multi-pass membrane protein</topology>
    </subcellularLocation>
</comment>
<evidence type="ECO:0000256" key="8">
    <source>
        <dbReference type="ARBA" id="ARBA00023136"/>
    </source>
</evidence>
<keyword evidence="7" id="KW-0915">Sodium</keyword>
<dbReference type="GO" id="GO:1902600">
    <property type="term" value="P:proton transmembrane transport"/>
    <property type="evidence" value="ECO:0007669"/>
    <property type="project" value="InterPro"/>
</dbReference>
<evidence type="ECO:0000256" key="7">
    <source>
        <dbReference type="ARBA" id="ARBA00023053"/>
    </source>
</evidence>
<keyword evidence="6" id="KW-0560">Oxidoreductase</keyword>
<dbReference type="PRINTS" id="PR00080">
    <property type="entry name" value="SDRFAMILY"/>
</dbReference>
<dbReference type="EMBL" id="CP026250">
    <property type="protein sequence ID" value="AWP05555.1"/>
    <property type="molecule type" value="Genomic_DNA"/>
</dbReference>
<keyword evidence="5 10" id="KW-1133">Transmembrane helix</keyword>
<dbReference type="InterPro" id="IPR006153">
    <property type="entry name" value="Cation/H_exchanger_TM"/>
</dbReference>
<evidence type="ECO:0000256" key="4">
    <source>
        <dbReference type="ARBA" id="ARBA00022692"/>
    </source>
</evidence>
<dbReference type="InterPro" id="IPR036291">
    <property type="entry name" value="NAD(P)-bd_dom_sf"/>
</dbReference>
<evidence type="ECO:0000256" key="10">
    <source>
        <dbReference type="SAM" id="Phobius"/>
    </source>
</evidence>
<evidence type="ECO:0000256" key="5">
    <source>
        <dbReference type="ARBA" id="ARBA00022989"/>
    </source>
</evidence>
<dbReference type="FunFam" id="1.20.1530.20:FF:000012">
    <property type="entry name" value="sodium/hydrogen exchanger 9B2 isoform X1"/>
    <property type="match status" value="1"/>
</dbReference>
<dbReference type="SUPFAM" id="SSF51735">
    <property type="entry name" value="NAD(P)-binding Rossmann-fold domains"/>
    <property type="match status" value="1"/>
</dbReference>
<dbReference type="FunFam" id="3.40.50.720:FF:000084">
    <property type="entry name" value="Short-chain dehydrogenase reductase"/>
    <property type="match status" value="1"/>
</dbReference>
<organism evidence="12 13">
    <name type="scientific">Scophthalmus maximus</name>
    <name type="common">Turbot</name>
    <name type="synonym">Psetta maxima</name>
    <dbReference type="NCBI Taxonomy" id="52904"/>
    <lineage>
        <taxon>Eukaryota</taxon>
        <taxon>Metazoa</taxon>
        <taxon>Chordata</taxon>
        <taxon>Craniata</taxon>
        <taxon>Vertebrata</taxon>
        <taxon>Euteleostomi</taxon>
        <taxon>Actinopterygii</taxon>
        <taxon>Neopterygii</taxon>
        <taxon>Teleostei</taxon>
        <taxon>Neoteleostei</taxon>
        <taxon>Acanthomorphata</taxon>
        <taxon>Carangaria</taxon>
        <taxon>Pleuronectiformes</taxon>
        <taxon>Pleuronectoidei</taxon>
        <taxon>Scophthalmidae</taxon>
        <taxon>Scophthalmus</taxon>
    </lineage>
</organism>
<dbReference type="CDD" id="cd05368">
    <property type="entry name" value="DHRS6_like_SDR_c"/>
    <property type="match status" value="1"/>
</dbReference>
<accession>A0A2U9BN71</accession>
<dbReference type="PANTHER" id="PTHR31102:SF23">
    <property type="entry name" value="SI:DKEY-162B23.4"/>
    <property type="match status" value="1"/>
</dbReference>
<sequence length="768" mass="82748">MQEGGILGKCAYQLSEVFMKIEYPTRFEVYHNNSMAITDCNQQPLRARGVHCARHSQRRSEKRWTVWQGPGVSQRKTRSQGDAALAKEGAHVTATDINGEKLRELDGVPGIKTKVVDVTKKDQVEALAKEHEHVDVLFNIAGFVHHGSILNCEEADWDFTMNVNVRSMYLMCKAFLPKMLAKKAGNIINMASVASSIKGVVNRCVYSTSKAAVIGLTKSIATDFIEQGIRCNCICPGTVDTPSLRGRIEAQPDPEQALKDFMARQKTGRMCTAQEVAYLCVYLASDESAYVTGTEQIIDGVILAAVLFGVVWSITEDECLPGGNLFGITILFICALLGGKLVALIRLPKLPPFPPLLGMLLMGFMLRNIPVITNGVYIDYRWSSSLRNIALAVILARAGLGLDPTALRKLKSVCVRLAAGPCMVEACTTALVSHFLMGLPWVWGFILGFVMGAVSPAVVVPSMLLLQKDGYGVEQGIPTLLMAAGSFDDILAITGFTTCFGMAFATGSTWYNLLRGVLEVAGGMVAGIILGFLIQYFPSVDQKYLVMKRSFLVLGLSVFAVFGSTVAGFPGSGGLCTLVLAFLAGLGWGSEKARVEEVVGWAWDVFQPLLFGLIGAEIRVSELEGNTVGLGIATLLIALLVRLLFTYVCVLCAGFNMREKVFIALAWMPKATVQAAIGSTALDMARTKDDKQLQKYGMDVLTVAVLGILLTAPVGALIIGLSGPHLLQRPKNSASGERVKPSLSAFLLGTGAGSEDDNETPVTYESTL</sequence>
<dbReference type="PANTHER" id="PTHR31102">
    <property type="match status" value="1"/>
</dbReference>
<evidence type="ECO:0000256" key="3">
    <source>
        <dbReference type="ARBA" id="ARBA00022475"/>
    </source>
</evidence>
<gene>
    <name evidence="12" type="ORF">SMAX5B_011498</name>
</gene>
<feature type="transmembrane region" description="Helical" evidence="10">
    <location>
        <begin position="601"/>
        <end position="620"/>
    </location>
</feature>
<feature type="transmembrane region" description="Helical" evidence="10">
    <location>
        <begin position="487"/>
        <end position="511"/>
    </location>
</feature>
<dbReference type="Pfam" id="PF13561">
    <property type="entry name" value="adh_short_C2"/>
    <property type="match status" value="1"/>
</dbReference>
<reference evidence="12 13" key="1">
    <citation type="submission" date="2017-12" db="EMBL/GenBank/DDBJ databases">
        <title>Integrating genomic resources of turbot (Scophthalmus maximus) in depth evaluation of genetic and physical mapping variation across individuals.</title>
        <authorList>
            <person name="Martinez P."/>
        </authorList>
    </citation>
    <scope>NUCLEOTIDE SEQUENCE [LARGE SCALE GENOMIC DNA]</scope>
</reference>
<evidence type="ECO:0000259" key="11">
    <source>
        <dbReference type="Pfam" id="PF00999"/>
    </source>
</evidence>
<feature type="transmembrane region" description="Helical" evidence="10">
    <location>
        <begin position="326"/>
        <end position="345"/>
    </location>
</feature>
<dbReference type="PRINTS" id="PR00081">
    <property type="entry name" value="GDHRDH"/>
</dbReference>
<comment type="similarity">
    <text evidence="2">Belongs to the monovalent cation:proton antiporter 1 (CPA1) transporter (TC 2.A.36) family.</text>
</comment>
<feature type="transmembrane region" description="Helical" evidence="10">
    <location>
        <begin position="357"/>
        <end position="378"/>
    </location>
</feature>
<dbReference type="GO" id="GO:0015297">
    <property type="term" value="F:antiporter activity"/>
    <property type="evidence" value="ECO:0007669"/>
    <property type="project" value="InterPro"/>
</dbReference>
<dbReference type="InterPro" id="IPR051843">
    <property type="entry name" value="CPA1_transporter"/>
</dbReference>
<keyword evidence="8 10" id="KW-0472">Membrane</keyword>
<feature type="region of interest" description="Disordered" evidence="9">
    <location>
        <begin position="748"/>
        <end position="768"/>
    </location>
</feature>
<feature type="transmembrane region" description="Helical" evidence="10">
    <location>
        <begin position="549"/>
        <end position="566"/>
    </location>
</feature>
<feature type="transmembrane region" description="Helical" evidence="10">
    <location>
        <begin position="517"/>
        <end position="537"/>
    </location>
</feature>
<dbReference type="AlphaFoldDB" id="A0A2U9BN71"/>
<dbReference type="Gene3D" id="3.40.50.720">
    <property type="entry name" value="NAD(P)-binding Rossmann-like Domain"/>
    <property type="match status" value="1"/>
</dbReference>
<keyword evidence="13" id="KW-1185">Reference proteome</keyword>
<dbReference type="InterPro" id="IPR002347">
    <property type="entry name" value="SDR_fam"/>
</dbReference>
<feature type="transmembrane region" description="Helical" evidence="10">
    <location>
        <begin position="632"/>
        <end position="654"/>
    </location>
</feature>
<proteinExistence type="inferred from homology"/>
<dbReference type="PROSITE" id="PS00061">
    <property type="entry name" value="ADH_SHORT"/>
    <property type="match status" value="1"/>
</dbReference>
<dbReference type="InterPro" id="IPR020904">
    <property type="entry name" value="Sc_DH/Rdtase_CS"/>
</dbReference>
<protein>
    <submittedName>
        <fullName evidence="12">Mitochondrial sodium/hydrogen exchanger NHA2 isoform 2</fullName>
    </submittedName>
</protein>
<keyword evidence="3" id="KW-1003">Cell membrane</keyword>
<feature type="transmembrane region" description="Helical" evidence="10">
    <location>
        <begin position="442"/>
        <end position="466"/>
    </location>
</feature>
<name>A0A2U9BN71_SCOMX</name>
<evidence type="ECO:0000256" key="2">
    <source>
        <dbReference type="ARBA" id="ARBA00007367"/>
    </source>
</evidence>
<evidence type="ECO:0000313" key="12">
    <source>
        <dbReference type="EMBL" id="AWP05555.1"/>
    </source>
</evidence>
<evidence type="ECO:0000256" key="9">
    <source>
        <dbReference type="SAM" id="MobiDB-lite"/>
    </source>
</evidence>
<dbReference type="Proteomes" id="UP000246464">
    <property type="component" value="Chromosome 8"/>
</dbReference>
<feature type="transmembrane region" description="Helical" evidence="10">
    <location>
        <begin position="661"/>
        <end position="681"/>
    </location>
</feature>
<evidence type="ECO:0000256" key="6">
    <source>
        <dbReference type="ARBA" id="ARBA00023002"/>
    </source>
</evidence>
<keyword evidence="4 10" id="KW-0812">Transmembrane</keyword>